<dbReference type="PROSITE" id="PS51354">
    <property type="entry name" value="GLUTAREDOXIN_2"/>
    <property type="match status" value="1"/>
</dbReference>
<feature type="region of interest" description="Disordered" evidence="1">
    <location>
        <begin position="1"/>
        <end position="62"/>
    </location>
</feature>
<feature type="compositionally biased region" description="Polar residues" evidence="1">
    <location>
        <begin position="24"/>
        <end position="40"/>
    </location>
</feature>
<proteinExistence type="predicted"/>
<organism evidence="2">
    <name type="scientific">Kwoniella pini CBS 10737</name>
    <dbReference type="NCBI Taxonomy" id="1296096"/>
    <lineage>
        <taxon>Eukaryota</taxon>
        <taxon>Fungi</taxon>
        <taxon>Dikarya</taxon>
        <taxon>Basidiomycota</taxon>
        <taxon>Agaricomycotina</taxon>
        <taxon>Tremellomycetes</taxon>
        <taxon>Tremellales</taxon>
        <taxon>Cryptococcaceae</taxon>
        <taxon>Kwoniella</taxon>
    </lineage>
</organism>
<dbReference type="Gene3D" id="3.40.30.10">
    <property type="entry name" value="Glutaredoxin"/>
    <property type="match status" value="1"/>
</dbReference>
<evidence type="ECO:0000256" key="1">
    <source>
        <dbReference type="SAM" id="MobiDB-lite"/>
    </source>
</evidence>
<keyword evidence="4" id="KW-1185">Reference proteome</keyword>
<feature type="region of interest" description="Disordered" evidence="1">
    <location>
        <begin position="104"/>
        <end position="126"/>
    </location>
</feature>
<reference evidence="3" key="2">
    <citation type="submission" date="2013-07" db="EMBL/GenBank/DDBJ databases">
        <authorList>
            <consortium name="The Broad Institute Genome Sequencing Platform"/>
            <person name="Cuomo C."/>
            <person name="Litvintseva A."/>
            <person name="Chen Y."/>
            <person name="Heitman J."/>
            <person name="Sun S."/>
            <person name="Springer D."/>
            <person name="Dromer F."/>
            <person name="Young S.K."/>
            <person name="Zeng Q."/>
            <person name="Gargeya S."/>
            <person name="Fitzgerald M."/>
            <person name="Abouelleil A."/>
            <person name="Alvarado L."/>
            <person name="Berlin A.M."/>
            <person name="Chapman S.B."/>
            <person name="Dewar J."/>
            <person name="Goldberg J."/>
            <person name="Griggs A."/>
            <person name="Gujja S."/>
            <person name="Hansen M."/>
            <person name="Howarth C."/>
            <person name="Imamovic A."/>
            <person name="Larimer J."/>
            <person name="McCowan C."/>
            <person name="Murphy C."/>
            <person name="Pearson M."/>
            <person name="Priest M."/>
            <person name="Roberts A."/>
            <person name="Saif S."/>
            <person name="Shea T."/>
            <person name="Sykes S."/>
            <person name="Wortman J."/>
            <person name="Nusbaum C."/>
            <person name="Birren B."/>
        </authorList>
    </citation>
    <scope>NUCLEOTIDE SEQUENCE</scope>
    <source>
        <strain evidence="3">CBS 10737</strain>
    </source>
</reference>
<sequence>MSLPPYLPSDMSDDFSPSSNASSCESDSILTPDAGNNNPRQDAALMTTPKMGSDHSILSSMSQQPTPKLIIPFEGATSSSTSRFPLLPPHNPLRSKMYSIPEYSTSGAHSPAHTPKGHPLGKGKNHGSYFAYNAQTKSHPITNPYGSDNPSYSTTVSYLLRIPRRLRPVLLVGVCIFTFGLVLLNRAMNQATHLDHIVKEQNLAFGRRYVDLYHTDHGKASDHAFMAERTDNARQAEAGVQKVLVAGGRTLQFENTQEEFAAVVSYVTSTTANALPALDPSKPLDPHTVLDFDPTHPNAQENLVLLQKEINTMYPIVLIGRMRDPWHREIQRILSEYKIQPPPLVLDVDQRKDSSTIIPLFERLLDTSVLPQFVLQGKSLGSYHDILEMRDSGKLKDTLQENESIAIQEIVKKKKKGVKERERVENERILRPAPIVPQ</sequence>
<reference evidence="2" key="1">
    <citation type="submission" date="2013-07" db="EMBL/GenBank/DDBJ databases">
        <title>The Genome Sequence of Cryptococcus pinus CBS10737.</title>
        <authorList>
            <consortium name="The Broad Institute Genome Sequencing Platform"/>
            <person name="Cuomo C."/>
            <person name="Litvintseva A."/>
            <person name="Chen Y."/>
            <person name="Heitman J."/>
            <person name="Sun S."/>
            <person name="Springer D."/>
            <person name="Dromer F."/>
            <person name="Young S.K."/>
            <person name="Zeng Q."/>
            <person name="Gargeya S."/>
            <person name="Fitzgerald M."/>
            <person name="Abouelleil A."/>
            <person name="Alvarado L."/>
            <person name="Berlin A.M."/>
            <person name="Chapman S.B."/>
            <person name="Dewar J."/>
            <person name="Goldberg J."/>
            <person name="Griggs A."/>
            <person name="Gujja S."/>
            <person name="Hansen M."/>
            <person name="Howarth C."/>
            <person name="Imamovic A."/>
            <person name="Larimer J."/>
            <person name="McCowan C."/>
            <person name="Murphy C."/>
            <person name="Pearson M."/>
            <person name="Priest M."/>
            <person name="Roberts A."/>
            <person name="Saif S."/>
            <person name="Shea T."/>
            <person name="Sykes S."/>
            <person name="Wortman J."/>
            <person name="Nusbaum C."/>
            <person name="Birren B."/>
        </authorList>
    </citation>
    <scope>NUCLEOTIDE SEQUENCE [LARGE SCALE GENOMIC DNA]</scope>
    <source>
        <strain evidence="2">CBS 10737</strain>
    </source>
</reference>
<protein>
    <submittedName>
        <fullName evidence="2">Uncharacterized protein</fullName>
    </submittedName>
</protein>
<dbReference type="OrthoDB" id="423313at2759"/>
<reference evidence="2" key="3">
    <citation type="submission" date="2016-07" db="EMBL/GenBank/DDBJ databases">
        <title>Evolution of pathogenesis and genome organization in the Tremellales.</title>
        <authorList>
            <person name="Cuomo C."/>
            <person name="Litvintseva A."/>
            <person name="Heitman J."/>
            <person name="Chen Y."/>
            <person name="Sun S."/>
            <person name="Springer D."/>
            <person name="Dromer F."/>
            <person name="Young S."/>
            <person name="Zeng Q."/>
            <person name="Chapman S."/>
            <person name="Gujja S."/>
            <person name="Saif S."/>
            <person name="Birren B."/>
        </authorList>
    </citation>
    <scope>NUCLEOTIDE SEQUENCE</scope>
    <source>
        <strain evidence="2">CBS 10737</strain>
    </source>
</reference>
<feature type="compositionally biased region" description="Basic residues" evidence="1">
    <location>
        <begin position="115"/>
        <end position="125"/>
    </location>
</feature>
<dbReference type="RefSeq" id="XP_019013595.1">
    <property type="nucleotide sequence ID" value="XM_019153434.1"/>
</dbReference>
<dbReference type="KEGG" id="kpin:30170034"/>
<dbReference type="InterPro" id="IPR036249">
    <property type="entry name" value="Thioredoxin-like_sf"/>
</dbReference>
<evidence type="ECO:0000313" key="2">
    <source>
        <dbReference type="EMBL" id="OCF52376.1"/>
    </source>
</evidence>
<dbReference type="EMBL" id="KI894008">
    <property type="protein sequence ID" value="OCF52376.1"/>
    <property type="molecule type" value="Genomic_DNA"/>
</dbReference>
<dbReference type="EMBL" id="CP144522">
    <property type="protein sequence ID" value="WWC69390.1"/>
    <property type="molecule type" value="Genomic_DNA"/>
</dbReference>
<dbReference type="STRING" id="1296096.A0A1B9I9Z5"/>
<evidence type="ECO:0000313" key="3">
    <source>
        <dbReference type="EMBL" id="WWC69390.1"/>
    </source>
</evidence>
<dbReference type="SUPFAM" id="SSF52833">
    <property type="entry name" value="Thioredoxin-like"/>
    <property type="match status" value="1"/>
</dbReference>
<name>A0A1B9I9Z5_9TREE</name>
<accession>A0A1B9I9Z5</accession>
<feature type="compositionally biased region" description="Low complexity" evidence="1">
    <location>
        <begin position="8"/>
        <end position="23"/>
    </location>
</feature>
<reference evidence="3" key="4">
    <citation type="submission" date="2024-02" db="EMBL/GenBank/DDBJ databases">
        <title>Comparative genomics of Cryptococcus and Kwoniella reveals pathogenesis evolution and contrasting modes of karyotype evolution via chromosome fusion or intercentromeric recombination.</title>
        <authorList>
            <person name="Coelho M.A."/>
            <person name="David-Palma M."/>
            <person name="Shea T."/>
            <person name="Bowers K."/>
            <person name="McGinley-Smith S."/>
            <person name="Mohammad A.W."/>
            <person name="Gnirke A."/>
            <person name="Yurkov A.M."/>
            <person name="Nowrousian M."/>
            <person name="Sun S."/>
            <person name="Cuomo C.A."/>
            <person name="Heitman J."/>
        </authorList>
    </citation>
    <scope>NUCLEOTIDE SEQUENCE</scope>
    <source>
        <strain evidence="3">CBS 10737</strain>
    </source>
</reference>
<dbReference type="AlphaFoldDB" id="A0A1B9I9Z5"/>
<dbReference type="Proteomes" id="UP000094020">
    <property type="component" value="Chromosome 4"/>
</dbReference>
<gene>
    <name evidence="2" type="ORF">I206_01665</name>
    <name evidence="3" type="ORF">I206_103329</name>
</gene>
<evidence type="ECO:0000313" key="4">
    <source>
        <dbReference type="Proteomes" id="UP000094020"/>
    </source>
</evidence>
<dbReference type="GeneID" id="30170034"/>